<sequence>MLSRDCYGVFFENAKFAEAGLKFMRIFFRAQGRETQLMIIMVYKFLKFFFHFKFWLKPLYFAKLFKWAKAHSY</sequence>
<proteinExistence type="predicted"/>
<dbReference type="Proteomes" id="UP000196355">
    <property type="component" value="Unassembled WGS sequence"/>
</dbReference>
<gene>
    <name evidence="1" type="ORF">B0E34_12135</name>
</gene>
<keyword evidence="2" id="KW-1185">Reference proteome</keyword>
<accession>A0A202BXR0</accession>
<organism evidence="1 2">
    <name type="scientific">Chryseobacterium mucoviscidosis</name>
    <dbReference type="NCBI Taxonomy" id="1945581"/>
    <lineage>
        <taxon>Bacteria</taxon>
        <taxon>Pseudomonadati</taxon>
        <taxon>Bacteroidota</taxon>
        <taxon>Flavobacteriia</taxon>
        <taxon>Flavobacteriales</taxon>
        <taxon>Weeksellaceae</taxon>
        <taxon>Chryseobacterium group</taxon>
        <taxon>Chryseobacterium</taxon>
    </lineage>
</organism>
<comment type="caution">
    <text evidence="1">The sequence shown here is derived from an EMBL/GenBank/DDBJ whole genome shotgun (WGS) entry which is preliminary data.</text>
</comment>
<name>A0A202BXR0_9FLAO</name>
<dbReference type="EMBL" id="MVAG01000122">
    <property type="protein sequence ID" value="OVE56289.1"/>
    <property type="molecule type" value="Genomic_DNA"/>
</dbReference>
<evidence type="ECO:0000313" key="2">
    <source>
        <dbReference type="Proteomes" id="UP000196355"/>
    </source>
</evidence>
<dbReference type="AlphaFoldDB" id="A0A202BXR0"/>
<evidence type="ECO:0000313" key="1">
    <source>
        <dbReference type="EMBL" id="OVE56289.1"/>
    </source>
</evidence>
<reference evidence="2" key="1">
    <citation type="submission" date="2017-02" db="EMBL/GenBank/DDBJ databases">
        <authorList>
            <person name="Tetz G."/>
            <person name="Tetz V."/>
        </authorList>
    </citation>
    <scope>NUCLEOTIDE SEQUENCE [LARGE SCALE GENOMIC DNA]</scope>
    <source>
        <strain evidence="2">VT16-26</strain>
    </source>
</reference>
<protein>
    <submittedName>
        <fullName evidence="1">Uncharacterized protein</fullName>
    </submittedName>
</protein>